<dbReference type="Proteomes" id="UP001242313">
    <property type="component" value="Unassembled WGS sequence"/>
</dbReference>
<evidence type="ECO:0000313" key="1">
    <source>
        <dbReference type="EMBL" id="MDQ0412609.1"/>
    </source>
</evidence>
<proteinExistence type="predicted"/>
<dbReference type="EMBL" id="JAUSUN010000004">
    <property type="protein sequence ID" value="MDQ0412609.1"/>
    <property type="molecule type" value="Genomic_DNA"/>
</dbReference>
<accession>A0ABU0FRR8</accession>
<sequence length="50" mass="5583">MAVFALFVSFRCIPALFRDISGQAIPLTSALLLINHAILPENVNRYRHDG</sequence>
<protein>
    <submittedName>
        <fullName evidence="1">Uncharacterized protein</fullName>
    </submittedName>
</protein>
<gene>
    <name evidence="1" type="ORF">J2S25_000789</name>
</gene>
<organism evidence="1 2">
    <name type="scientific">Mesobacillus stamsii</name>
    <dbReference type="NCBI Taxonomy" id="225347"/>
    <lineage>
        <taxon>Bacteria</taxon>
        <taxon>Bacillati</taxon>
        <taxon>Bacillota</taxon>
        <taxon>Bacilli</taxon>
        <taxon>Bacillales</taxon>
        <taxon>Bacillaceae</taxon>
        <taxon>Mesobacillus</taxon>
    </lineage>
</organism>
<name>A0ABU0FRR8_9BACI</name>
<keyword evidence="2" id="KW-1185">Reference proteome</keyword>
<reference evidence="1 2" key="1">
    <citation type="submission" date="2023-07" db="EMBL/GenBank/DDBJ databases">
        <title>Genomic Encyclopedia of Type Strains, Phase IV (KMG-IV): sequencing the most valuable type-strain genomes for metagenomic binning, comparative biology and taxonomic classification.</title>
        <authorList>
            <person name="Goeker M."/>
        </authorList>
    </citation>
    <scope>NUCLEOTIDE SEQUENCE [LARGE SCALE GENOMIC DNA]</scope>
    <source>
        <strain evidence="1 2">DSM 19598</strain>
    </source>
</reference>
<evidence type="ECO:0000313" key="2">
    <source>
        <dbReference type="Proteomes" id="UP001242313"/>
    </source>
</evidence>
<comment type="caution">
    <text evidence="1">The sequence shown here is derived from an EMBL/GenBank/DDBJ whole genome shotgun (WGS) entry which is preliminary data.</text>
</comment>